<proteinExistence type="predicted"/>
<evidence type="ECO:0000313" key="2">
    <source>
        <dbReference type="Proteomes" id="UP000319204"/>
    </source>
</evidence>
<dbReference type="RefSeq" id="WP_151889142.1">
    <property type="nucleotide sequence ID" value="NZ_VNIK02000001.1"/>
</dbReference>
<name>A0A5N5J785_9FLAO</name>
<dbReference type="EMBL" id="VNIK02000001">
    <property type="protein sequence ID" value="KAB5492000.1"/>
    <property type="molecule type" value="Genomic_DNA"/>
</dbReference>
<comment type="caution">
    <text evidence="1">The sequence shown here is derived from an EMBL/GenBank/DDBJ whole genome shotgun (WGS) entry which is preliminary data.</text>
</comment>
<dbReference type="PROSITE" id="PS51257">
    <property type="entry name" value="PROKAR_LIPOPROTEIN"/>
    <property type="match status" value="1"/>
</dbReference>
<dbReference type="Gene3D" id="3.40.1000.10">
    <property type="entry name" value="Mog1/PsbP, alpha/beta/alpha sandwich"/>
    <property type="match status" value="1"/>
</dbReference>
<keyword evidence="2" id="KW-1185">Reference proteome</keyword>
<dbReference type="AlphaFoldDB" id="A0A5N5J785"/>
<gene>
    <name evidence="1" type="ORF">FOT42_003355</name>
</gene>
<organism evidence="1 2">
    <name type="scientific">Flagellimonas hadalis</name>
    <dbReference type="NCBI Taxonomy" id="2597517"/>
    <lineage>
        <taxon>Bacteria</taxon>
        <taxon>Pseudomonadati</taxon>
        <taxon>Bacteroidota</taxon>
        <taxon>Flavobacteriia</taxon>
        <taxon>Flavobacteriales</taxon>
        <taxon>Flavobacteriaceae</taxon>
        <taxon>Flagellimonas</taxon>
    </lineage>
</organism>
<evidence type="ECO:0000313" key="1">
    <source>
        <dbReference type="EMBL" id="KAB5492000.1"/>
    </source>
</evidence>
<reference evidence="1" key="1">
    <citation type="submission" date="2019-10" db="EMBL/GenBank/DDBJ databases">
        <title>Muricauda hadale sp. nov., a piezophilic bacterium isolated from hadopelagic water of the Mariana Trench.</title>
        <authorList>
            <person name="Wei Y."/>
        </authorList>
    </citation>
    <scope>NUCLEOTIDE SEQUENCE [LARGE SCALE GENOMIC DNA]</scope>
    <source>
        <strain evidence="1">MT-229</strain>
    </source>
</reference>
<accession>A0A5N5J785</accession>
<dbReference type="OrthoDB" id="1151021at2"/>
<protein>
    <submittedName>
        <fullName evidence="1">Uncharacterized protein</fullName>
    </submittedName>
</protein>
<sequence>MKKMALLLFVSLSFTSCIDFKTKKSSSEPKPEDFTTVVVNDRYQIDIPRFMKSTTGLNDEASLQYQNLFKEAYTIIIDEPKDEFMDLFKELDSYDENLSLIENYRDIQLQLFNERMRVNTQSSPRSLKINGLDAQQVDMDAHVDGVDQEISYFLTFVEGPENVYMIMAWTLKSKKEEHAKTYAVIAESFGLLQ</sequence>
<dbReference type="Proteomes" id="UP000319204">
    <property type="component" value="Unassembled WGS sequence"/>
</dbReference>